<dbReference type="GeneID" id="108677945"/>
<dbReference type="CTD" id="38646"/>
<dbReference type="Gene3D" id="3.40.30.10">
    <property type="entry name" value="Glutaredoxin"/>
    <property type="match status" value="1"/>
</dbReference>
<dbReference type="InterPro" id="IPR010400">
    <property type="entry name" value="PITH_dom"/>
</dbReference>
<name>A0A8B7P710_HYAAZ</name>
<dbReference type="GO" id="GO:0005737">
    <property type="term" value="C:cytoplasm"/>
    <property type="evidence" value="ECO:0007669"/>
    <property type="project" value="UniProtKB-ARBA"/>
</dbReference>
<protein>
    <submittedName>
        <fullName evidence="5">Thioredoxin-like protein 1</fullName>
    </submittedName>
</protein>
<proteinExistence type="predicted"/>
<dbReference type="OrthoDB" id="2121326at2759"/>
<dbReference type="InterPro" id="IPR036249">
    <property type="entry name" value="Thioredoxin-like_sf"/>
</dbReference>
<dbReference type="PANTHER" id="PTHR46115">
    <property type="entry name" value="THIOREDOXIN-LIKE PROTEIN 1"/>
    <property type="match status" value="1"/>
</dbReference>
<dbReference type="PROSITE" id="PS51352">
    <property type="entry name" value="THIOREDOXIN_2"/>
    <property type="match status" value="1"/>
</dbReference>
<sequence length="290" mass="31976">MATNYKVVSDDTQFNEELNNAGGKLVIADFTSARCPPCQRIAPTFARMGEKYSGAVFLSVDIQKCPGSAQQNAITATPTFIFYRNKTKLDSLSGGDPDALEARIKKHYSEADQVETRDSGVAGHIDLLPMINKSGCECLNQNSDHPYTNAVFSSSDDTYLESDADEQLILSLEYSQHVKVHSLRIKGPADTGPKNVRLFINQPYAMDFDSAMNNIAAQELTLTEKDLKGSLIKLKYVKFQNVQNLTIFIQDNQSGDEVTRINSIQVIGSPVQTTNMSDFKRVAGKKGESE</sequence>
<evidence type="ECO:0000259" key="3">
    <source>
        <dbReference type="PROSITE" id="PS51532"/>
    </source>
</evidence>
<gene>
    <name evidence="5" type="primary">LOC108677945</name>
</gene>
<dbReference type="Pfam" id="PF00085">
    <property type="entry name" value="Thioredoxin"/>
    <property type="match status" value="1"/>
</dbReference>
<keyword evidence="1" id="KW-1015">Disulfide bond</keyword>
<dbReference type="SUPFAM" id="SSF52833">
    <property type="entry name" value="Thioredoxin-like"/>
    <property type="match status" value="1"/>
</dbReference>
<dbReference type="KEGG" id="hazt:108677945"/>
<accession>A0A8B7P710</accession>
<dbReference type="CDD" id="cd02947">
    <property type="entry name" value="TRX_family"/>
    <property type="match status" value="1"/>
</dbReference>
<evidence type="ECO:0000313" key="4">
    <source>
        <dbReference type="Proteomes" id="UP000694843"/>
    </source>
</evidence>
<feature type="domain" description="Thioredoxin" evidence="2">
    <location>
        <begin position="1"/>
        <end position="109"/>
    </location>
</feature>
<feature type="domain" description="PITH" evidence="3">
    <location>
        <begin position="116"/>
        <end position="286"/>
    </location>
</feature>
<reference evidence="5" key="1">
    <citation type="submission" date="2025-08" db="UniProtKB">
        <authorList>
            <consortium name="RefSeq"/>
        </authorList>
    </citation>
    <scope>IDENTIFICATION</scope>
    <source>
        <tissue evidence="5">Whole organism</tissue>
    </source>
</reference>
<evidence type="ECO:0000256" key="1">
    <source>
        <dbReference type="ARBA" id="ARBA00023157"/>
    </source>
</evidence>
<dbReference type="OMA" id="PIFEMFP"/>
<dbReference type="Proteomes" id="UP000694843">
    <property type="component" value="Unplaced"/>
</dbReference>
<dbReference type="Pfam" id="PF06201">
    <property type="entry name" value="PITH"/>
    <property type="match status" value="1"/>
</dbReference>
<dbReference type="PROSITE" id="PS51532">
    <property type="entry name" value="PITH"/>
    <property type="match status" value="1"/>
</dbReference>
<dbReference type="InterPro" id="IPR037047">
    <property type="entry name" value="PITH_dom_sf"/>
</dbReference>
<organism evidence="4 5">
    <name type="scientific">Hyalella azteca</name>
    <name type="common">Amphipod</name>
    <dbReference type="NCBI Taxonomy" id="294128"/>
    <lineage>
        <taxon>Eukaryota</taxon>
        <taxon>Metazoa</taxon>
        <taxon>Ecdysozoa</taxon>
        <taxon>Arthropoda</taxon>
        <taxon>Crustacea</taxon>
        <taxon>Multicrustacea</taxon>
        <taxon>Malacostraca</taxon>
        <taxon>Eumalacostraca</taxon>
        <taxon>Peracarida</taxon>
        <taxon>Amphipoda</taxon>
        <taxon>Senticaudata</taxon>
        <taxon>Talitrida</taxon>
        <taxon>Talitroidea</taxon>
        <taxon>Hyalellidae</taxon>
        <taxon>Hyalella</taxon>
    </lineage>
</organism>
<evidence type="ECO:0000259" key="2">
    <source>
        <dbReference type="PROSITE" id="PS51352"/>
    </source>
</evidence>
<evidence type="ECO:0000313" key="5">
    <source>
        <dbReference type="RefSeq" id="XP_018021750.1"/>
    </source>
</evidence>
<keyword evidence="4" id="KW-1185">Reference proteome</keyword>
<dbReference type="Gene3D" id="2.60.120.470">
    <property type="entry name" value="PITH domain"/>
    <property type="match status" value="1"/>
</dbReference>
<dbReference type="InterPro" id="IPR013766">
    <property type="entry name" value="Thioredoxin_domain"/>
</dbReference>
<dbReference type="RefSeq" id="XP_018021750.1">
    <property type="nucleotide sequence ID" value="XM_018166261.2"/>
</dbReference>
<dbReference type="AlphaFoldDB" id="A0A8B7P710"/>
<dbReference type="InterPro" id="IPR008979">
    <property type="entry name" value="Galactose-bd-like_sf"/>
</dbReference>
<dbReference type="SUPFAM" id="SSF49785">
    <property type="entry name" value="Galactose-binding domain-like"/>
    <property type="match status" value="1"/>
</dbReference>